<keyword evidence="2" id="KW-0418">Kinase</keyword>
<dbReference type="EMBL" id="JBFOLJ010000011">
    <property type="protein sequence ID" value="KAL2494821.1"/>
    <property type="molecule type" value="Genomic_DNA"/>
</dbReference>
<evidence type="ECO:0000313" key="2">
    <source>
        <dbReference type="EMBL" id="KAL2494821.1"/>
    </source>
</evidence>
<dbReference type="GO" id="GO:0016301">
    <property type="term" value="F:kinase activity"/>
    <property type="evidence" value="ECO:0007669"/>
    <property type="project" value="UniProtKB-KW"/>
</dbReference>
<dbReference type="AlphaFoldDB" id="A0ABD1S2Y5"/>
<organism evidence="2 3">
    <name type="scientific">Forsythia ovata</name>
    <dbReference type="NCBI Taxonomy" id="205694"/>
    <lineage>
        <taxon>Eukaryota</taxon>
        <taxon>Viridiplantae</taxon>
        <taxon>Streptophyta</taxon>
        <taxon>Embryophyta</taxon>
        <taxon>Tracheophyta</taxon>
        <taxon>Spermatophyta</taxon>
        <taxon>Magnoliopsida</taxon>
        <taxon>eudicotyledons</taxon>
        <taxon>Gunneridae</taxon>
        <taxon>Pentapetalae</taxon>
        <taxon>asterids</taxon>
        <taxon>lamiids</taxon>
        <taxon>Lamiales</taxon>
        <taxon>Oleaceae</taxon>
        <taxon>Forsythieae</taxon>
        <taxon>Forsythia</taxon>
    </lineage>
</organism>
<accession>A0ABD1S2Y5</accession>
<proteinExistence type="predicted"/>
<feature type="domain" description="EDR1/CTR1/ARMC3-like peptidase-like" evidence="1">
    <location>
        <begin position="58"/>
        <end position="104"/>
    </location>
</feature>
<dbReference type="InterPro" id="IPR055164">
    <property type="entry name" value="EDR1/CTR1/ARMC3-like_pept-like"/>
</dbReference>
<gene>
    <name evidence="2" type="ORF">Fot_38578</name>
</gene>
<keyword evidence="3" id="KW-1185">Reference proteome</keyword>
<evidence type="ECO:0000259" key="1">
    <source>
        <dbReference type="Pfam" id="PF14381"/>
    </source>
</evidence>
<evidence type="ECO:0000313" key="3">
    <source>
        <dbReference type="Proteomes" id="UP001604277"/>
    </source>
</evidence>
<dbReference type="Proteomes" id="UP001604277">
    <property type="component" value="Unassembled WGS sequence"/>
</dbReference>
<sequence>MEEKKDGMGLVDRPAPNTPWWQSGLIEKLQLISLGSSEETSNSKGFRTEHDLGSSAFQRASQTLWDTGKLAEPIPDGFYFVTPERRFKELFDTIPSLDELYTLGDRGA</sequence>
<name>A0ABD1S2Y5_9LAMI</name>
<dbReference type="Pfam" id="PF14381">
    <property type="entry name" value="EDR1_CTR1_ARMC3_pept"/>
    <property type="match status" value="1"/>
</dbReference>
<reference evidence="3" key="1">
    <citation type="submission" date="2024-07" db="EMBL/GenBank/DDBJ databases">
        <title>Two chromosome-level genome assemblies of Korean endemic species Abeliophyllum distichum and Forsythia ovata (Oleaceae).</title>
        <authorList>
            <person name="Jang H."/>
        </authorList>
    </citation>
    <scope>NUCLEOTIDE SEQUENCE [LARGE SCALE GENOMIC DNA]</scope>
</reference>
<keyword evidence="2" id="KW-0808">Transferase</keyword>
<protein>
    <submittedName>
        <fullName evidence="2">Mitogen activated protein kinase kinase kinase-related</fullName>
    </submittedName>
</protein>
<comment type="caution">
    <text evidence="2">The sequence shown here is derived from an EMBL/GenBank/DDBJ whole genome shotgun (WGS) entry which is preliminary data.</text>
</comment>